<keyword evidence="2" id="KW-1185">Reference proteome</keyword>
<reference evidence="1 2" key="1">
    <citation type="submission" date="2022-08" db="EMBL/GenBank/DDBJ databases">
        <title>Bacterial and archaeal communities from various locations to study Microbial Dark Matter (Phase II).</title>
        <authorList>
            <person name="Stepanauskas R."/>
        </authorList>
    </citation>
    <scope>NUCLEOTIDE SEQUENCE [LARGE SCALE GENOMIC DNA]</scope>
    <source>
        <strain evidence="1 2">PD1</strain>
    </source>
</reference>
<gene>
    <name evidence="1" type="ORF">M2350_003356</name>
</gene>
<proteinExistence type="predicted"/>
<evidence type="ECO:0008006" key="3">
    <source>
        <dbReference type="Google" id="ProtNLM"/>
    </source>
</evidence>
<protein>
    <recommendedName>
        <fullName evidence="3">DUF499 domain-containing protein</fullName>
    </recommendedName>
</protein>
<dbReference type="InterPro" id="IPR027417">
    <property type="entry name" value="P-loop_NTPase"/>
</dbReference>
<organism evidence="1 2">
    <name type="scientific">Candidatus Fervidibacter sacchari</name>
    <dbReference type="NCBI Taxonomy" id="1448929"/>
    <lineage>
        <taxon>Bacteria</taxon>
        <taxon>Candidatus Fervidibacterota</taxon>
        <taxon>Candidatus Fervidibacter</taxon>
    </lineage>
</organism>
<dbReference type="SUPFAM" id="SSF52540">
    <property type="entry name" value="P-loop containing nucleoside triphosphate hydrolases"/>
    <property type="match status" value="1"/>
</dbReference>
<evidence type="ECO:0000313" key="2">
    <source>
        <dbReference type="Proteomes" id="UP001204798"/>
    </source>
</evidence>
<accession>A0ABT2ESH4</accession>
<sequence length="1011" mass="114995">MTISQICKLSQEVVRNELLTTVVLDGVYKEGQKEADGDFVLRVTYPTEPMKVLIQQVTEKLAGKTHKGGIVVRGSYGSGKSHTLLTLFHLCADSKRANDWLSKWNMPFTFPENVRVAAVQLVAENAENLWELLLERLGENEILSNISRYPSRDQWAGLGRKQPTVLLIDELEAWYEGLSADERAVQRNALQNLMEAAELDGVPLSVVVSVYGFNNEVMAVLNRTQPPILDVGTAVDRWKIVRHRLLDDLDEGKAKEVVREYLRVYENLRSYLPQVQDFDQLRKEMEQCYPFHPHFLHKVFEVYGLMPRNETTRGVIGLCATLLRRRAKERNAILAGDLDALDEEIASDLRKLDPQKVENAQRDLQERCRNISYASEFLGAALLYSVGNQQGISEDEMWMATLRPDRNINDLKDALDEVGRKALFFEKQNGFWVVTVEESLEKRLEQDARLLISSPDGKEKVAERLKKEIRETFGGDVTLYPDEEIRSGGSGLKFVISLSPLRADVDVLRPILPDNTVVLLAPRPSVQGKVTEDNDWLLATARVMVCEELIRQRHKRQRDLQRFKNHFEDELRRLIETNFATWLRLSRLGELGEEPRYVVRSEDVRLRREEVESKLRETFDLNAFKDAVAKILRRQGHGKKKGEDLASLTIRQIRDELRREVGLPVLGSPTEGAFNEAIRMMLEDQNEQTGIVVSVGRNIYGYPPSTTPPQPFQDSWKVWLKAYGPEPPAPEDLKAKVRGILQRAQGEGISVSVLRQKVGGEMQEVRRAVADLVNAGEAIIETNGERYPEDGHLPVDRVQSDGKVWLKEFAPPDDRKARSEILRLVEAAGDEGITWGEVKERLRLQGIDEAAIVRAMERLWGDGKVAVFEGENQVLEISVTSLSDNAKLRLPVTYLPPYPPPAPSGTEIFSIQIQQYRFPESKDLWLGELENKLDEDAQVERVSCEIQCPITPEEIRSVAEVTERWQIHWTFKVAAGKEELLNLCRRWIESLPEGMSFVVSTKIEGKRPRGA</sequence>
<comment type="caution">
    <text evidence="1">The sequence shown here is derived from an EMBL/GenBank/DDBJ whole genome shotgun (WGS) entry which is preliminary data.</text>
</comment>
<evidence type="ECO:0000313" key="1">
    <source>
        <dbReference type="EMBL" id="MCS3920915.1"/>
    </source>
</evidence>
<name>A0ABT2ESH4_9BACT</name>
<dbReference type="RefSeq" id="WP_259101344.1">
    <property type="nucleotide sequence ID" value="NZ_CP130454.1"/>
</dbReference>
<dbReference type="EMBL" id="JANUCP010000008">
    <property type="protein sequence ID" value="MCS3920915.1"/>
    <property type="molecule type" value="Genomic_DNA"/>
</dbReference>
<dbReference type="Proteomes" id="UP001204798">
    <property type="component" value="Unassembled WGS sequence"/>
</dbReference>